<protein>
    <submittedName>
        <fullName evidence="1">Uncharacterized protein</fullName>
    </submittedName>
</protein>
<keyword evidence="2" id="KW-1185">Reference proteome</keyword>
<evidence type="ECO:0000313" key="1">
    <source>
        <dbReference type="EMBL" id="QQP57925.1"/>
    </source>
</evidence>
<evidence type="ECO:0000313" key="2">
    <source>
        <dbReference type="Proteomes" id="UP000595437"/>
    </source>
</evidence>
<dbReference type="AlphaFoldDB" id="A0A7T8KLB9"/>
<proteinExistence type="predicted"/>
<reference evidence="2" key="1">
    <citation type="submission" date="2021-01" db="EMBL/GenBank/DDBJ databases">
        <title>Caligus Genome Assembly.</title>
        <authorList>
            <person name="Gallardo-Escarate C."/>
        </authorList>
    </citation>
    <scope>NUCLEOTIDE SEQUENCE [LARGE SCALE GENOMIC DNA]</scope>
</reference>
<accession>A0A7T8KLB9</accession>
<sequence>MTLLGASFGCKDGIRSTSATSLRGRPSPLNEVAAKAVALETWKCFYSNDGGGGARNPVGDFVFPIPRRPMRSTTPVAYPLEERRLPLHVMQYQCGT</sequence>
<name>A0A7T8KLB9_CALRO</name>
<dbReference type="Proteomes" id="UP000595437">
    <property type="component" value="Chromosome 2"/>
</dbReference>
<gene>
    <name evidence="1" type="ORF">FKW44_003084</name>
</gene>
<dbReference type="EMBL" id="CP045891">
    <property type="protein sequence ID" value="QQP57925.1"/>
    <property type="molecule type" value="Genomic_DNA"/>
</dbReference>
<organism evidence="1 2">
    <name type="scientific">Caligus rogercresseyi</name>
    <name type="common">Sea louse</name>
    <dbReference type="NCBI Taxonomy" id="217165"/>
    <lineage>
        <taxon>Eukaryota</taxon>
        <taxon>Metazoa</taxon>
        <taxon>Ecdysozoa</taxon>
        <taxon>Arthropoda</taxon>
        <taxon>Crustacea</taxon>
        <taxon>Multicrustacea</taxon>
        <taxon>Hexanauplia</taxon>
        <taxon>Copepoda</taxon>
        <taxon>Siphonostomatoida</taxon>
        <taxon>Caligidae</taxon>
        <taxon>Caligus</taxon>
    </lineage>
</organism>